<dbReference type="InterPro" id="IPR036890">
    <property type="entry name" value="HATPase_C_sf"/>
</dbReference>
<dbReference type="Pfam" id="PF02518">
    <property type="entry name" value="HATPase_c"/>
    <property type="match status" value="1"/>
</dbReference>
<evidence type="ECO:0000259" key="9">
    <source>
        <dbReference type="PROSITE" id="PS50110"/>
    </source>
</evidence>
<dbReference type="SUPFAM" id="SSF55785">
    <property type="entry name" value="PYP-like sensor domain (PAS domain)"/>
    <property type="match status" value="2"/>
</dbReference>
<dbReference type="Pfam" id="PF13426">
    <property type="entry name" value="PAS_9"/>
    <property type="match status" value="1"/>
</dbReference>
<evidence type="ECO:0000256" key="5">
    <source>
        <dbReference type="ARBA" id="ARBA00022777"/>
    </source>
</evidence>
<name>A0A1H6F689_9GAMM</name>
<feature type="domain" description="Response regulatory" evidence="9">
    <location>
        <begin position="634"/>
        <end position="748"/>
    </location>
</feature>
<dbReference type="PROSITE" id="PS50110">
    <property type="entry name" value="RESPONSE_REGULATORY"/>
    <property type="match status" value="2"/>
</dbReference>
<dbReference type="PROSITE" id="PS50109">
    <property type="entry name" value="HIS_KIN"/>
    <property type="match status" value="1"/>
</dbReference>
<keyword evidence="7" id="KW-0175">Coiled coil</keyword>
<feature type="domain" description="Histidine kinase" evidence="8">
    <location>
        <begin position="402"/>
        <end position="623"/>
    </location>
</feature>
<evidence type="ECO:0000256" key="7">
    <source>
        <dbReference type="SAM" id="Coils"/>
    </source>
</evidence>
<keyword evidence="3 6" id="KW-0597">Phosphoprotein</keyword>
<dbReference type="Pfam" id="PF00512">
    <property type="entry name" value="HisKA"/>
    <property type="match status" value="1"/>
</dbReference>
<feature type="domain" description="Response regulatory" evidence="9">
    <location>
        <begin position="8"/>
        <end position="124"/>
    </location>
</feature>
<evidence type="ECO:0000313" key="14">
    <source>
        <dbReference type="Proteomes" id="UP000236724"/>
    </source>
</evidence>
<keyword evidence="14" id="KW-1185">Reference proteome</keyword>
<dbReference type="SUPFAM" id="SSF47384">
    <property type="entry name" value="Homodimeric domain of signal transducing histidine kinase"/>
    <property type="match status" value="1"/>
</dbReference>
<dbReference type="InterPro" id="IPR011006">
    <property type="entry name" value="CheY-like_superfamily"/>
</dbReference>
<evidence type="ECO:0000259" key="11">
    <source>
        <dbReference type="PROSITE" id="PS50113"/>
    </source>
</evidence>
<dbReference type="RefSeq" id="WP_103919530.1">
    <property type="nucleotide sequence ID" value="NZ_FMSV02000367.1"/>
</dbReference>
<dbReference type="InterPro" id="IPR000014">
    <property type="entry name" value="PAS"/>
</dbReference>
<gene>
    <name evidence="12" type="primary">arcB_9</name>
    <name evidence="13" type="synonym">arcB_17</name>
    <name evidence="12" type="ORF">MBHS_01487</name>
    <name evidence="13" type="ORF">MBHS_03369</name>
</gene>
<comment type="catalytic activity">
    <reaction evidence="1">
        <text>ATP + protein L-histidine = ADP + protein N-phospho-L-histidine.</text>
        <dbReference type="EC" id="2.7.13.3"/>
    </reaction>
</comment>
<dbReference type="GO" id="GO:0009927">
    <property type="term" value="F:histidine phosphotransfer kinase activity"/>
    <property type="evidence" value="ECO:0007669"/>
    <property type="project" value="TreeGrafter"/>
</dbReference>
<protein>
    <recommendedName>
        <fullName evidence="2">histidine kinase</fullName>
        <ecNumber evidence="2">2.7.13.3</ecNumber>
    </recommendedName>
</protein>
<dbReference type="PROSITE" id="PS50113">
    <property type="entry name" value="PAC"/>
    <property type="match status" value="2"/>
</dbReference>
<evidence type="ECO:0000259" key="8">
    <source>
        <dbReference type="PROSITE" id="PS50109"/>
    </source>
</evidence>
<dbReference type="Gene3D" id="1.10.287.130">
    <property type="match status" value="1"/>
</dbReference>
<evidence type="ECO:0000313" key="12">
    <source>
        <dbReference type="EMBL" id="SEH05632.1"/>
    </source>
</evidence>
<reference evidence="12 14" key="1">
    <citation type="submission" date="2016-10" db="EMBL/GenBank/DDBJ databases">
        <authorList>
            <person name="de Groot N.N."/>
        </authorList>
    </citation>
    <scope>NUCLEOTIDE SEQUENCE [LARGE SCALE GENOMIC DNA]</scope>
    <source>
        <strain evidence="12">MBHS1</strain>
    </source>
</reference>
<dbReference type="GO" id="GO:0005886">
    <property type="term" value="C:plasma membrane"/>
    <property type="evidence" value="ECO:0007669"/>
    <property type="project" value="UniProtKB-ARBA"/>
</dbReference>
<dbReference type="InterPro" id="IPR036097">
    <property type="entry name" value="HisK_dim/P_sf"/>
</dbReference>
<keyword evidence="5" id="KW-0418">Kinase</keyword>
<feature type="modified residue" description="4-aspartylphosphate" evidence="6">
    <location>
        <position position="683"/>
    </location>
</feature>
<dbReference type="CDD" id="cd00075">
    <property type="entry name" value="HATPase"/>
    <property type="match status" value="1"/>
</dbReference>
<dbReference type="InterPro" id="IPR003661">
    <property type="entry name" value="HisK_dim/P_dom"/>
</dbReference>
<dbReference type="CDD" id="cd00130">
    <property type="entry name" value="PAS"/>
    <property type="match status" value="2"/>
</dbReference>
<dbReference type="OrthoDB" id="9792854at2"/>
<feature type="domain" description="PAC" evidence="11">
    <location>
        <begin position="332"/>
        <end position="384"/>
    </location>
</feature>
<dbReference type="PRINTS" id="PR00344">
    <property type="entry name" value="BCTRLSENSOR"/>
</dbReference>
<dbReference type="SMART" id="SM00388">
    <property type="entry name" value="HisKA"/>
    <property type="match status" value="1"/>
</dbReference>
<evidence type="ECO:0000256" key="1">
    <source>
        <dbReference type="ARBA" id="ARBA00000085"/>
    </source>
</evidence>
<evidence type="ECO:0000259" key="10">
    <source>
        <dbReference type="PROSITE" id="PS50112"/>
    </source>
</evidence>
<dbReference type="GO" id="GO:0000155">
    <property type="term" value="F:phosphorelay sensor kinase activity"/>
    <property type="evidence" value="ECO:0007669"/>
    <property type="project" value="InterPro"/>
</dbReference>
<dbReference type="Gene3D" id="3.40.50.2300">
    <property type="match status" value="2"/>
</dbReference>
<dbReference type="Proteomes" id="UP000236724">
    <property type="component" value="Unassembled WGS sequence"/>
</dbReference>
<feature type="modified residue" description="4-aspartylphosphate" evidence="6">
    <location>
        <position position="57"/>
    </location>
</feature>
<dbReference type="PANTHER" id="PTHR43047">
    <property type="entry name" value="TWO-COMPONENT HISTIDINE PROTEIN KINASE"/>
    <property type="match status" value="1"/>
</dbReference>
<keyword evidence="4 12" id="KW-0808">Transferase</keyword>
<dbReference type="SMART" id="SM00448">
    <property type="entry name" value="REC"/>
    <property type="match status" value="2"/>
</dbReference>
<accession>A0A1H6F689</accession>
<evidence type="ECO:0000256" key="3">
    <source>
        <dbReference type="ARBA" id="ARBA00022553"/>
    </source>
</evidence>
<dbReference type="EMBL" id="FMSV02000367">
    <property type="protein sequence ID" value="SEH05632.1"/>
    <property type="molecule type" value="Genomic_DNA"/>
</dbReference>
<dbReference type="SMART" id="SM00086">
    <property type="entry name" value="PAC"/>
    <property type="match status" value="2"/>
</dbReference>
<dbReference type="InterPro" id="IPR013656">
    <property type="entry name" value="PAS_4"/>
</dbReference>
<dbReference type="Gene3D" id="3.30.450.20">
    <property type="entry name" value="PAS domain"/>
    <property type="match status" value="2"/>
</dbReference>
<sequence length="748" mass="82788">MDNIQAPNILVVDDTPENLNVLTNILITKSYEIRPVPSGALALQAAFARPPDLVLLDIMMPDMDGYEVCTQLKADPRTRDIPVIFISALEEIEDKIRAFEVGGVDYLTKPFQAEEVLARVAAHLALVRTQQELHNSRLQLQAVINNAAVCIGMLDVNGYYQQVNGKCAEIFGYPQAELIGMRCLELNHPDYRPPTEKALQALRAGELDTFQMDKQFIRKDGSLIWASHWLNPLSNADGVCEGFVCVIVDLTERKQAEETVRKLSRAVEQSHNTIVITNTRGMIEFTNPAFSHITGYSAEEALGKTPSILKSGKQDSDVYKALWDTLKQGNTWNGEMCNKRKDGSLYWEQACITPVKDEQGKTTSYIAIKEDITARKAAEDALKEKNEALVQLNQEKNEFLGMAAHDLKNPLASIRGIAQLIKIKAGADTTRNIPIRHYADEIETSAQKMFTLITNLLDVNAIESGKLAINFEHIECTEVLQAITEHYKLPAADKNTHLHLTMPPQPPPVLSNADTLRQVLDNLISNAVKYSPPDSQVNISLHVKPDKLQIHVQDQGPGFTQADKAKLFGKFSRLSAQPTGGEHSTGLGLFIVKKLTEALNAKVWCESEAGQGACFILELPVVKSKRHTLDPNLRILLAEDNLVNQKIGLIILKKLGLQADVAATGQEVLEALTRQSYDIILMDIQMPDMDGIQATAAIHRQYGTQRPRIIALTANATGREECLNAGMDGYLLKPFNMENLVQALTGVI</sequence>
<evidence type="ECO:0000256" key="4">
    <source>
        <dbReference type="ARBA" id="ARBA00022679"/>
    </source>
</evidence>
<organism evidence="12 14">
    <name type="scientific">Candidatus Venteria ishoeyi</name>
    <dbReference type="NCBI Taxonomy" id="1899563"/>
    <lineage>
        <taxon>Bacteria</taxon>
        <taxon>Pseudomonadati</taxon>
        <taxon>Pseudomonadota</taxon>
        <taxon>Gammaproteobacteria</taxon>
        <taxon>Thiotrichales</taxon>
        <taxon>Thiotrichaceae</taxon>
        <taxon>Venteria</taxon>
    </lineage>
</organism>
<dbReference type="InterPro" id="IPR035965">
    <property type="entry name" value="PAS-like_dom_sf"/>
</dbReference>
<dbReference type="CDD" id="cd19920">
    <property type="entry name" value="REC_PA4781-like"/>
    <property type="match status" value="1"/>
</dbReference>
<dbReference type="InterPro" id="IPR004358">
    <property type="entry name" value="Sig_transdc_His_kin-like_C"/>
</dbReference>
<dbReference type="SMART" id="SM00387">
    <property type="entry name" value="HATPase_c"/>
    <property type="match status" value="1"/>
</dbReference>
<dbReference type="EMBL" id="FMSV02000532">
    <property type="protein sequence ID" value="SEH07494.1"/>
    <property type="molecule type" value="Genomic_DNA"/>
</dbReference>
<dbReference type="AlphaFoldDB" id="A0A1H6F689"/>
<dbReference type="InterPro" id="IPR005467">
    <property type="entry name" value="His_kinase_dom"/>
</dbReference>
<dbReference type="FunFam" id="3.30.565.10:FF:000006">
    <property type="entry name" value="Sensor histidine kinase WalK"/>
    <property type="match status" value="1"/>
</dbReference>
<dbReference type="InterPro" id="IPR000700">
    <property type="entry name" value="PAS-assoc_C"/>
</dbReference>
<evidence type="ECO:0000256" key="2">
    <source>
        <dbReference type="ARBA" id="ARBA00012438"/>
    </source>
</evidence>
<dbReference type="InterPro" id="IPR003594">
    <property type="entry name" value="HATPase_dom"/>
</dbReference>
<dbReference type="SMART" id="SM00091">
    <property type="entry name" value="PAS"/>
    <property type="match status" value="2"/>
</dbReference>
<dbReference type="Pfam" id="PF08448">
    <property type="entry name" value="PAS_4"/>
    <property type="match status" value="1"/>
</dbReference>
<dbReference type="PROSITE" id="PS50112">
    <property type="entry name" value="PAS"/>
    <property type="match status" value="2"/>
</dbReference>
<evidence type="ECO:0000256" key="6">
    <source>
        <dbReference type="PROSITE-ProRule" id="PRU00169"/>
    </source>
</evidence>
<dbReference type="EC" id="2.7.13.3" evidence="2"/>
<feature type="domain" description="PAC" evidence="11">
    <location>
        <begin position="210"/>
        <end position="262"/>
    </location>
</feature>
<proteinExistence type="predicted"/>
<feature type="domain" description="PAS" evidence="10">
    <location>
        <begin position="136"/>
        <end position="206"/>
    </location>
</feature>
<dbReference type="CDD" id="cd17546">
    <property type="entry name" value="REC_hyHK_CKI1_RcsC-like"/>
    <property type="match status" value="1"/>
</dbReference>
<dbReference type="NCBIfam" id="TIGR00229">
    <property type="entry name" value="sensory_box"/>
    <property type="match status" value="2"/>
</dbReference>
<dbReference type="SUPFAM" id="SSF55874">
    <property type="entry name" value="ATPase domain of HSP90 chaperone/DNA topoisomerase II/histidine kinase"/>
    <property type="match status" value="1"/>
</dbReference>
<feature type="coiled-coil region" evidence="7">
    <location>
        <begin position="375"/>
        <end position="402"/>
    </location>
</feature>
<evidence type="ECO:0000313" key="13">
    <source>
        <dbReference type="EMBL" id="SEH07494.1"/>
    </source>
</evidence>
<dbReference type="InterPro" id="IPR001610">
    <property type="entry name" value="PAC"/>
</dbReference>
<dbReference type="Gene3D" id="3.30.565.10">
    <property type="entry name" value="Histidine kinase-like ATPase, C-terminal domain"/>
    <property type="match status" value="1"/>
</dbReference>
<dbReference type="Pfam" id="PF00072">
    <property type="entry name" value="Response_reg"/>
    <property type="match status" value="2"/>
</dbReference>
<feature type="domain" description="PAS" evidence="10">
    <location>
        <begin position="259"/>
        <end position="305"/>
    </location>
</feature>
<dbReference type="InterPro" id="IPR001789">
    <property type="entry name" value="Sig_transdc_resp-reg_receiver"/>
</dbReference>
<dbReference type="CDD" id="cd00082">
    <property type="entry name" value="HisKA"/>
    <property type="match status" value="1"/>
</dbReference>
<dbReference type="SUPFAM" id="SSF52172">
    <property type="entry name" value="CheY-like"/>
    <property type="match status" value="2"/>
</dbReference>